<dbReference type="InterPro" id="IPR038718">
    <property type="entry name" value="SNF2-like_sf"/>
</dbReference>
<dbReference type="Proteomes" id="UP001212997">
    <property type="component" value="Unassembled WGS sequence"/>
</dbReference>
<dbReference type="GO" id="GO:0006974">
    <property type="term" value="P:DNA damage response"/>
    <property type="evidence" value="ECO:0007669"/>
    <property type="project" value="TreeGrafter"/>
</dbReference>
<keyword evidence="7" id="KW-1185">Reference proteome</keyword>
<dbReference type="InterPro" id="IPR059033">
    <property type="entry name" value="C144_05_dom"/>
</dbReference>
<dbReference type="GO" id="GO:0000209">
    <property type="term" value="P:protein polyubiquitination"/>
    <property type="evidence" value="ECO:0007669"/>
    <property type="project" value="TreeGrafter"/>
</dbReference>
<dbReference type="InterPro" id="IPR001650">
    <property type="entry name" value="Helicase_C-like"/>
</dbReference>
<dbReference type="Pfam" id="PF00176">
    <property type="entry name" value="SNF2-rel_dom"/>
    <property type="match status" value="1"/>
</dbReference>
<feature type="region of interest" description="Disordered" evidence="4">
    <location>
        <begin position="1563"/>
        <end position="1598"/>
    </location>
</feature>
<feature type="compositionally biased region" description="Acidic residues" evidence="4">
    <location>
        <begin position="881"/>
        <end position="891"/>
    </location>
</feature>
<dbReference type="InterPro" id="IPR052583">
    <property type="entry name" value="ATP-helicase/E3_Ub-Ligase"/>
</dbReference>
<evidence type="ECO:0000313" key="6">
    <source>
        <dbReference type="EMBL" id="KAJ3486952.1"/>
    </source>
</evidence>
<protein>
    <recommendedName>
        <fullName evidence="5">Helicase ATP-binding domain-containing protein</fullName>
    </recommendedName>
</protein>
<dbReference type="InterPro" id="IPR027417">
    <property type="entry name" value="P-loop_NTPase"/>
</dbReference>
<organism evidence="6 7">
    <name type="scientific">Meripilus lineatus</name>
    <dbReference type="NCBI Taxonomy" id="2056292"/>
    <lineage>
        <taxon>Eukaryota</taxon>
        <taxon>Fungi</taxon>
        <taxon>Dikarya</taxon>
        <taxon>Basidiomycota</taxon>
        <taxon>Agaricomycotina</taxon>
        <taxon>Agaricomycetes</taxon>
        <taxon>Polyporales</taxon>
        <taxon>Meripilaceae</taxon>
        <taxon>Meripilus</taxon>
    </lineage>
</organism>
<feature type="region of interest" description="Disordered" evidence="4">
    <location>
        <begin position="37"/>
        <end position="72"/>
    </location>
</feature>
<evidence type="ECO:0000256" key="1">
    <source>
        <dbReference type="ARBA" id="ARBA00022741"/>
    </source>
</evidence>
<feature type="domain" description="Helicase ATP-binding" evidence="5">
    <location>
        <begin position="301"/>
        <end position="655"/>
    </location>
</feature>
<feature type="compositionally biased region" description="Basic and acidic residues" evidence="4">
    <location>
        <begin position="474"/>
        <end position="485"/>
    </location>
</feature>
<dbReference type="InterPro" id="IPR049730">
    <property type="entry name" value="SNF2/RAD54-like_C"/>
</dbReference>
<dbReference type="InterPro" id="IPR000330">
    <property type="entry name" value="SNF2_N"/>
</dbReference>
<dbReference type="SUPFAM" id="SSF52540">
    <property type="entry name" value="P-loop containing nucleoside triphosphate hydrolases"/>
    <property type="match status" value="2"/>
</dbReference>
<dbReference type="GO" id="GO:0005524">
    <property type="term" value="F:ATP binding"/>
    <property type="evidence" value="ECO:0007669"/>
    <property type="project" value="InterPro"/>
</dbReference>
<proteinExistence type="predicted"/>
<accession>A0AAD5YG71</accession>
<evidence type="ECO:0000256" key="2">
    <source>
        <dbReference type="ARBA" id="ARBA00022801"/>
    </source>
</evidence>
<evidence type="ECO:0000313" key="7">
    <source>
        <dbReference type="Proteomes" id="UP001212997"/>
    </source>
</evidence>
<name>A0AAD5YG71_9APHY</name>
<feature type="region of interest" description="Disordered" evidence="4">
    <location>
        <begin position="874"/>
        <end position="926"/>
    </location>
</feature>
<dbReference type="GO" id="GO:0016787">
    <property type="term" value="F:hydrolase activity"/>
    <property type="evidence" value="ECO:0007669"/>
    <property type="project" value="UniProtKB-KW"/>
</dbReference>
<feature type="compositionally biased region" description="Basic and acidic residues" evidence="4">
    <location>
        <begin position="892"/>
        <end position="905"/>
    </location>
</feature>
<feature type="compositionally biased region" description="Low complexity" evidence="4">
    <location>
        <begin position="487"/>
        <end position="496"/>
    </location>
</feature>
<keyword evidence="3" id="KW-0067">ATP-binding</keyword>
<evidence type="ECO:0000256" key="3">
    <source>
        <dbReference type="ARBA" id="ARBA00022840"/>
    </source>
</evidence>
<dbReference type="Pfam" id="PF00271">
    <property type="entry name" value="Helicase_C"/>
    <property type="match status" value="1"/>
</dbReference>
<sequence>MREQTTRYVGSGSFQFARFDEPRLVVSSLLRLLQRSEAQQVAPQTRGKKRAAAPSGPTQRKRSKKGPINVTPTEKVELAEVEGEQPRIPALLHSFVLRFRDDHDEIEDESAQDLRSWLRNFGPSDRFGLDDISFKYNGVDLIAYTHRDGDDCSLLRLPPIDIDFEPADYDVRGNGLQDPLVASTKLEGAGRVEMKGSFSMVALPLEEATNLGVLPFELRLIVSVNLVQPAIFEPFIHSSKVHHSEIEEAQRRFGLFTFSPSSPPPISFQGQTDISLLYSILRPAPLLPSRDLKDFLQPRSLLPSLLPFQRRSVAKMLGQEGKVLSESGAVVPREQDGNSLPMFWQHVKVSGDVDLYFNRITGMLSTKQPNEKRPTLGGILAEEPGLGKTLECIALILLNPSIGRNPTIKSWDPSAKLHVREIKTTLIVTPPTLAPQWADEIALHSPGLRVFIYEGWAKVPVPISEADAARVREQSAKAKAREKARGARAALAKSSKVGASRPQRGQKAASSRKKEKQRAESIDEATENSDSEEDQVVDWCTFINDFDVCITTYTVLQQDLGVARPPPERPRRDGVEYVNLTRSRSPLIMCEWYRVIMDEVQMGGGVKTEEMVSLIPRVSSFAVSGTPARARVADLVHVLRFLRIEGVVTPPRVWLRLLKPGYVNEFISLFQHYTIRQVDIMLSVLPIFTLFYRTTKASVKDELTIPRQTRFLVPIELGRIERHVYDQSFEAALLDLGLDARGIAVNEDWEVDTGTLRIWLRKLRGICTHPQVGQLQNHVDRLHKPGVLKSIGDVLEGMSDQNWRNFMEDRRNKIQMTATQVQLLQHDDANRNRYQAALQLLLGAEKEAKALIADVRKALAEHHAVGRALIAKVAQSQGQGEPDDVAMDVDDNEHSHDKGKGKAQEDTPSEAADFDDSDIPKNPAGEEHGIKKRALLARLRDCQIALHKVCFLKGDVYHVLGNSHTNAESDAYAEAEELRRVLLRSTEEAAKRAMNQLVHDASTKGITEKELMIKVPYCTQGGIKSHELMDEANEIIDEILNNQSALLWRWRSHMVMLLTQSLTSADDADGQEYNRSLDTQGEAEAYLQAYAALLADRRESMTTERTLLAAHAVKETKARKTKAAAKATAFLLEEEEIMKVDGIDVQPEHQVLQKELSDERKAILEGYDSTRAIRSVMVDLNNVAAKIVKEDDPEKLIAKEGASDLRRLMAEQGRVMDKLQADFALFRKAFNDRISYFRQLQELSDTVAEATWEGSVTEAIAKAEIERADLDVKINTGRARQRYLEHLAKSQEEDSDQLQRFAVAEEKSKPPPMIKNNEPTPRSRRKIEYNTIDPDLFESIEMMESSGSYGSKIQTLIRHLLYLQASDSGSKSIVFSAWADSLHIIEHALRMNGISCLRVDKNTNKKNAAKKFRDDPTILVLLLHGERENAGLNVTCASRVFLVESVVNHTFEVQAIARIDRMGQSRPTEVYCYYAEETVERHILDLAARQGKSLYTKENAAGTLNTNQITINSDQKVIDSPTKKRGAQKGDFVFKTDDMMAIFFPHLVEDIEYLIPAEELGLETSGSQPSQELDLPAPSRMRSLPRYENAVAGPSRLR</sequence>
<dbReference type="Pfam" id="PF26021">
    <property type="entry name" value="Ferritin_C144_05"/>
    <property type="match status" value="1"/>
</dbReference>
<evidence type="ECO:0000256" key="4">
    <source>
        <dbReference type="SAM" id="MobiDB-lite"/>
    </source>
</evidence>
<gene>
    <name evidence="6" type="ORF">NLI96_g3872</name>
</gene>
<dbReference type="GO" id="GO:0061630">
    <property type="term" value="F:ubiquitin protein ligase activity"/>
    <property type="evidence" value="ECO:0007669"/>
    <property type="project" value="TreeGrafter"/>
</dbReference>
<keyword evidence="2" id="KW-0378">Hydrolase</keyword>
<dbReference type="Gene3D" id="3.40.50.10810">
    <property type="entry name" value="Tandem AAA-ATPase domain"/>
    <property type="match status" value="2"/>
</dbReference>
<reference evidence="6" key="1">
    <citation type="submission" date="2022-07" db="EMBL/GenBank/DDBJ databases">
        <title>Genome Sequence of Physisporinus lineatus.</title>
        <authorList>
            <person name="Buettner E."/>
        </authorList>
    </citation>
    <scope>NUCLEOTIDE SEQUENCE</scope>
    <source>
        <strain evidence="6">VT162</strain>
    </source>
</reference>
<dbReference type="PANTHER" id="PTHR45865">
    <property type="entry name" value="E3 UBIQUITIN-PROTEIN LIGASE SHPRH FAMILY MEMBER"/>
    <property type="match status" value="1"/>
</dbReference>
<keyword evidence="1" id="KW-0547">Nucleotide-binding</keyword>
<dbReference type="Gene3D" id="3.40.50.300">
    <property type="entry name" value="P-loop containing nucleotide triphosphate hydrolases"/>
    <property type="match status" value="1"/>
</dbReference>
<feature type="region of interest" description="Disordered" evidence="4">
    <location>
        <begin position="474"/>
        <end position="530"/>
    </location>
</feature>
<evidence type="ECO:0000259" key="5">
    <source>
        <dbReference type="SMART" id="SM00487"/>
    </source>
</evidence>
<dbReference type="EMBL" id="JANAWD010000106">
    <property type="protein sequence ID" value="KAJ3486952.1"/>
    <property type="molecule type" value="Genomic_DNA"/>
</dbReference>
<dbReference type="GO" id="GO:0005634">
    <property type="term" value="C:nucleus"/>
    <property type="evidence" value="ECO:0007669"/>
    <property type="project" value="TreeGrafter"/>
</dbReference>
<dbReference type="SMART" id="SM00487">
    <property type="entry name" value="DEXDc"/>
    <property type="match status" value="1"/>
</dbReference>
<dbReference type="PANTHER" id="PTHR45865:SF1">
    <property type="entry name" value="E3 UBIQUITIN-PROTEIN LIGASE SHPRH"/>
    <property type="match status" value="1"/>
</dbReference>
<dbReference type="InterPro" id="IPR014001">
    <property type="entry name" value="Helicase_ATP-bd"/>
</dbReference>
<dbReference type="CDD" id="cd18793">
    <property type="entry name" value="SF2_C_SNF"/>
    <property type="match status" value="1"/>
</dbReference>
<comment type="caution">
    <text evidence="6">The sequence shown here is derived from an EMBL/GenBank/DDBJ whole genome shotgun (WGS) entry which is preliminary data.</text>
</comment>